<proteinExistence type="predicted"/>
<name>A0ABU0K6A3_9BACL</name>
<accession>A0ABU0K6A3</accession>
<sequence>MKLILEGVIKSIIKEIYVKKRSDFERFPYYQKKNGEKLKAAIEARPTAIRAAPKKK</sequence>
<protein>
    <recommendedName>
        <fullName evidence="3">Cyclic lactone autoinducer peptide</fullName>
    </recommendedName>
</protein>
<keyword evidence="2" id="KW-1185">Reference proteome</keyword>
<dbReference type="EMBL" id="JAUSWM010000011">
    <property type="protein sequence ID" value="MDQ0484893.1"/>
    <property type="molecule type" value="Genomic_DNA"/>
</dbReference>
<evidence type="ECO:0008006" key="3">
    <source>
        <dbReference type="Google" id="ProtNLM"/>
    </source>
</evidence>
<gene>
    <name evidence="1" type="ORF">QO000_003896</name>
</gene>
<evidence type="ECO:0000313" key="2">
    <source>
        <dbReference type="Proteomes" id="UP001226720"/>
    </source>
</evidence>
<reference evidence="1" key="1">
    <citation type="submission" date="2023-07" db="EMBL/GenBank/DDBJ databases">
        <title>Genomic Encyclopedia of Type Strains, Phase IV (KMG-IV): sequencing the most valuable type-strain genomes for metagenomic binning, comparative biology and taxonomic classification.</title>
        <authorList>
            <person name="Goeker M."/>
        </authorList>
    </citation>
    <scope>NUCLEOTIDE SEQUENCE [LARGE SCALE GENOMIC DNA]</scope>
    <source>
        <strain evidence="1">JSM 076093</strain>
    </source>
</reference>
<comment type="caution">
    <text evidence="1">The sequence shown here is derived from an EMBL/GenBank/DDBJ whole genome shotgun (WGS) entry which is preliminary data.</text>
</comment>
<organism evidence="1 2">
    <name type="scientific">Guptibacillus hwajinpoensis</name>
    <dbReference type="NCBI Taxonomy" id="208199"/>
    <lineage>
        <taxon>Bacteria</taxon>
        <taxon>Bacillati</taxon>
        <taxon>Bacillota</taxon>
        <taxon>Bacilli</taxon>
        <taxon>Bacillales</taxon>
        <taxon>Guptibacillaceae</taxon>
        <taxon>Guptibacillus</taxon>
    </lineage>
</organism>
<evidence type="ECO:0000313" key="1">
    <source>
        <dbReference type="EMBL" id="MDQ0484893.1"/>
    </source>
</evidence>
<dbReference type="Proteomes" id="UP001226720">
    <property type="component" value="Unassembled WGS sequence"/>
</dbReference>